<protein>
    <recommendedName>
        <fullName evidence="5">Glycosyltransferase family 8 protein</fullName>
    </recommendedName>
</protein>
<feature type="chain" id="PRO_5040828312" description="Glycosyltransferase family 8 protein" evidence="2">
    <location>
        <begin position="27"/>
        <end position="429"/>
    </location>
</feature>
<keyword evidence="2" id="KW-0732">Signal</keyword>
<evidence type="ECO:0008006" key="5">
    <source>
        <dbReference type="Google" id="ProtNLM"/>
    </source>
</evidence>
<name>A0A9W8YEJ1_9PLEO</name>
<evidence type="ECO:0000256" key="2">
    <source>
        <dbReference type="SAM" id="SignalP"/>
    </source>
</evidence>
<dbReference type="Proteomes" id="UP001140560">
    <property type="component" value="Unassembled WGS sequence"/>
</dbReference>
<dbReference type="Gene3D" id="3.90.550.10">
    <property type="entry name" value="Spore Coat Polysaccharide Biosynthesis Protein SpsA, Chain A"/>
    <property type="match status" value="1"/>
</dbReference>
<accession>A0A9W8YEJ1</accession>
<dbReference type="PANTHER" id="PTHR11183">
    <property type="entry name" value="GLYCOGENIN SUBFAMILY MEMBER"/>
    <property type="match status" value="1"/>
</dbReference>
<comment type="caution">
    <text evidence="3">The sequence shown here is derived from an EMBL/GenBank/DDBJ whole genome shotgun (WGS) entry which is preliminary data.</text>
</comment>
<dbReference type="OrthoDB" id="2014201at2759"/>
<evidence type="ECO:0000313" key="3">
    <source>
        <dbReference type="EMBL" id="KAJ4375763.1"/>
    </source>
</evidence>
<dbReference type="EMBL" id="JAPEUY010000002">
    <property type="protein sequence ID" value="KAJ4375763.1"/>
    <property type="molecule type" value="Genomic_DNA"/>
</dbReference>
<feature type="signal peptide" evidence="2">
    <location>
        <begin position="1"/>
        <end position="26"/>
    </location>
</feature>
<organism evidence="3 4">
    <name type="scientific">Neocucurbitaria cava</name>
    <dbReference type="NCBI Taxonomy" id="798079"/>
    <lineage>
        <taxon>Eukaryota</taxon>
        <taxon>Fungi</taxon>
        <taxon>Dikarya</taxon>
        <taxon>Ascomycota</taxon>
        <taxon>Pezizomycotina</taxon>
        <taxon>Dothideomycetes</taxon>
        <taxon>Pleosporomycetidae</taxon>
        <taxon>Pleosporales</taxon>
        <taxon>Pleosporineae</taxon>
        <taxon>Cucurbitariaceae</taxon>
        <taxon>Neocucurbitaria</taxon>
    </lineage>
</organism>
<sequence length="429" mass="47825">MRRRHNIVLGTVLIIVIVLLFAHSQGDDVFDATHFRTPQETSLHDENSHQSPEQTTQSTPEDQSSPSPAALVASGSPLPDPLLESGGPDQESLPPSPALATDYSPEVPQSEVPASSAEPQGEQPTFEAEFPFQKDLDVEFPASILNDLSIHKPHNYDPNGPQTYAYATFMATRNPSVKDPYFLAIHSLIYRILWSPRSRTAKYPLVVFVADFVTPEQRALLAGAGAIVRELTPLEWNPNVPGVQKRWKDLFAKLNMWAETEFQRILFLDADAFPLANIDAMFELVDMQQCKEEKLQLDDFHGDGTLVCEPYIFAGVRQDPVNMPTSNINVGSMVFTPSTRMHARLIQNYVKTDRYDCLMAEQAYLNWQFSPDGAFPASPLGREWGGVFPQEDEEGKLKVVHEKIWVAREGVDQEGVGGAVGGYGEILWE</sequence>
<dbReference type="AlphaFoldDB" id="A0A9W8YEJ1"/>
<dbReference type="InterPro" id="IPR050587">
    <property type="entry name" value="GNT1/Glycosyltrans_8"/>
</dbReference>
<gene>
    <name evidence="3" type="ORF">N0V83_001039</name>
</gene>
<evidence type="ECO:0000256" key="1">
    <source>
        <dbReference type="SAM" id="MobiDB-lite"/>
    </source>
</evidence>
<feature type="compositionally biased region" description="Polar residues" evidence="1">
    <location>
        <begin position="49"/>
        <end position="67"/>
    </location>
</feature>
<dbReference type="SUPFAM" id="SSF53448">
    <property type="entry name" value="Nucleotide-diphospho-sugar transferases"/>
    <property type="match status" value="1"/>
</dbReference>
<proteinExistence type="predicted"/>
<evidence type="ECO:0000313" key="4">
    <source>
        <dbReference type="Proteomes" id="UP001140560"/>
    </source>
</evidence>
<reference evidence="3" key="1">
    <citation type="submission" date="2022-10" db="EMBL/GenBank/DDBJ databases">
        <title>Tapping the CABI collections for fungal endophytes: first genome assemblies for Collariella, Neodidymelliopsis, Ascochyta clinopodiicola, Didymella pomorum, Didymosphaeria variabile, Neocosmospora piperis and Neocucurbitaria cava.</title>
        <authorList>
            <person name="Hill R."/>
        </authorList>
    </citation>
    <scope>NUCLEOTIDE SEQUENCE</scope>
    <source>
        <strain evidence="3">IMI 356814</strain>
    </source>
</reference>
<keyword evidence="4" id="KW-1185">Reference proteome</keyword>
<dbReference type="InterPro" id="IPR029044">
    <property type="entry name" value="Nucleotide-diphossugar_trans"/>
</dbReference>
<feature type="region of interest" description="Disordered" evidence="1">
    <location>
        <begin position="39"/>
        <end position="124"/>
    </location>
</feature>